<proteinExistence type="predicted"/>
<accession>A0A7Z0DN22</accession>
<sequence length="131" mass="14710">MAQLEELTVEESWRLAADIQISRIGWNGPRGPVVLPVNHVVHEKAVWIRTSAHSSMAEQIDESAVALLVDDLDPDTHVGWSAQFKGHAEILYNEDQIPETVKHLQAWPAGPRPLWVRLRPKEVTGRRLVSG</sequence>
<gene>
    <name evidence="1" type="ORF">BJ988_003304</name>
</gene>
<dbReference type="Gene3D" id="2.30.110.10">
    <property type="entry name" value="Electron Transport, Fmn-binding Protein, Chain A"/>
    <property type="match status" value="1"/>
</dbReference>
<keyword evidence="2" id="KW-1185">Reference proteome</keyword>
<dbReference type="InterPro" id="IPR012349">
    <property type="entry name" value="Split_barrel_FMN-bd"/>
</dbReference>
<evidence type="ECO:0000313" key="1">
    <source>
        <dbReference type="EMBL" id="NYI78656.1"/>
    </source>
</evidence>
<dbReference type="SUPFAM" id="SSF50475">
    <property type="entry name" value="FMN-binding split barrel"/>
    <property type="match status" value="1"/>
</dbReference>
<name>A0A7Z0DN22_9ACTN</name>
<evidence type="ECO:0000313" key="2">
    <source>
        <dbReference type="Proteomes" id="UP000564496"/>
    </source>
</evidence>
<organism evidence="1 2">
    <name type="scientific">Nocardioides panzhihuensis</name>
    <dbReference type="NCBI Taxonomy" id="860243"/>
    <lineage>
        <taxon>Bacteria</taxon>
        <taxon>Bacillati</taxon>
        <taxon>Actinomycetota</taxon>
        <taxon>Actinomycetes</taxon>
        <taxon>Propionibacteriales</taxon>
        <taxon>Nocardioidaceae</taxon>
        <taxon>Nocardioides</taxon>
    </lineage>
</organism>
<dbReference type="Proteomes" id="UP000564496">
    <property type="component" value="Unassembled WGS sequence"/>
</dbReference>
<dbReference type="Pfam" id="PF12900">
    <property type="entry name" value="Pyridox_ox_2"/>
    <property type="match status" value="1"/>
</dbReference>
<dbReference type="InterPro" id="IPR024747">
    <property type="entry name" value="Pyridox_Oxase-rel"/>
</dbReference>
<reference evidence="1 2" key="1">
    <citation type="submission" date="2020-07" db="EMBL/GenBank/DDBJ databases">
        <title>Sequencing the genomes of 1000 actinobacteria strains.</title>
        <authorList>
            <person name="Klenk H.-P."/>
        </authorList>
    </citation>
    <scope>NUCLEOTIDE SEQUENCE [LARGE SCALE GENOMIC DNA]</scope>
    <source>
        <strain evidence="1 2">DSM 26487</strain>
    </source>
</reference>
<protein>
    <submittedName>
        <fullName evidence="1">Nitroimidazol reductase NimA-like FMN-containing flavoprotein (Pyridoxamine 5'-phosphate oxidase superfamily)</fullName>
    </submittedName>
</protein>
<dbReference type="EMBL" id="JACBZR010000001">
    <property type="protein sequence ID" value="NYI78656.1"/>
    <property type="molecule type" value="Genomic_DNA"/>
</dbReference>
<comment type="caution">
    <text evidence="1">The sequence shown here is derived from an EMBL/GenBank/DDBJ whole genome shotgun (WGS) entry which is preliminary data.</text>
</comment>
<dbReference type="RefSeq" id="WP_179658954.1">
    <property type="nucleotide sequence ID" value="NZ_JACBZR010000001.1"/>
</dbReference>
<dbReference type="AlphaFoldDB" id="A0A7Z0DN22"/>